<dbReference type="KEGG" id="bayd:BSPP4475_16340"/>
<gene>
    <name evidence="1" type="primary">repL</name>
    <name evidence="1" type="ORF">BSPP4475_16340</name>
</gene>
<accession>A0AA48RFL2</accession>
<reference evidence="1" key="1">
    <citation type="submission" date="2023-07" db="EMBL/GenBank/DDBJ databases">
        <authorList>
            <person name="Ivanov I."/>
            <person name="Teneva D."/>
            <person name="Stoikov I."/>
        </authorList>
    </citation>
    <scope>NUCLEOTIDE SEQUENCE</scope>
    <source>
        <strain evidence="1">4475</strain>
    </source>
</reference>
<keyword evidence="2" id="KW-1185">Reference proteome</keyword>
<sequence length="164" mass="18519">MRQFVDPDTGEVFYEEQILRRPDEIVKVFRPAGRSAKFVKIKASQKAKRRLRKLSLAEAGFLLKIAPYASEGTNLLLGDNERGQQGVPLTIKELARIADCSYTQARKIVRTFIEQRILRRTVIAGRTALAINPLYSLNGKAAETSLLQLFRQEITEADEDPNSD</sequence>
<dbReference type="Proteomes" id="UP001189619">
    <property type="component" value="Chromosome"/>
</dbReference>
<proteinExistence type="predicted"/>
<dbReference type="RefSeq" id="WP_304414649.1">
    <property type="nucleotide sequence ID" value="NZ_OY569118.1"/>
</dbReference>
<dbReference type="AlphaFoldDB" id="A0AA48RFL2"/>
<evidence type="ECO:0000313" key="2">
    <source>
        <dbReference type="Proteomes" id="UP001189619"/>
    </source>
</evidence>
<dbReference type="EMBL" id="OY569118">
    <property type="protein sequence ID" value="CAJ1003894.1"/>
    <property type="molecule type" value="Genomic_DNA"/>
</dbReference>
<organism evidence="1 2">
    <name type="scientific">Brevibacillus aydinogluensis</name>
    <dbReference type="NCBI Taxonomy" id="927786"/>
    <lineage>
        <taxon>Bacteria</taxon>
        <taxon>Bacillati</taxon>
        <taxon>Bacillota</taxon>
        <taxon>Bacilli</taxon>
        <taxon>Bacillales</taxon>
        <taxon>Paenibacillaceae</taxon>
        <taxon>Brevibacillus</taxon>
    </lineage>
</organism>
<protein>
    <submittedName>
        <fullName evidence="1">RepL domain-containing protein</fullName>
    </submittedName>
</protein>
<evidence type="ECO:0000313" key="1">
    <source>
        <dbReference type="EMBL" id="CAJ1003894.1"/>
    </source>
</evidence>
<name>A0AA48RFL2_9BACL</name>